<dbReference type="Pfam" id="PF15901">
    <property type="entry name" value="Sortilin_C"/>
    <property type="match status" value="3"/>
</dbReference>
<proteinExistence type="predicted"/>
<evidence type="ECO:0000256" key="2">
    <source>
        <dbReference type="ARBA" id="ARBA00022737"/>
    </source>
</evidence>
<evidence type="ECO:0000256" key="3">
    <source>
        <dbReference type="ARBA" id="ARBA00023136"/>
    </source>
</evidence>
<protein>
    <submittedName>
        <fullName evidence="8">Vacuolar protein sorting/targeting protein PEP1</fullName>
    </submittedName>
</protein>
<gene>
    <name evidence="8" type="primary">VPS10_2</name>
    <name evidence="8" type="ORF">IWQ62_001342</name>
</gene>
<name>A0A9W8E8N1_9FUNG</name>
<feature type="chain" id="PRO_5040994605" evidence="6">
    <location>
        <begin position="26"/>
        <end position="2199"/>
    </location>
</feature>
<evidence type="ECO:0000256" key="5">
    <source>
        <dbReference type="SAM" id="Phobius"/>
    </source>
</evidence>
<dbReference type="PANTHER" id="PTHR12106">
    <property type="entry name" value="SORTILIN RELATED"/>
    <property type="match status" value="1"/>
</dbReference>
<dbReference type="GO" id="GO:0005794">
    <property type="term" value="C:Golgi apparatus"/>
    <property type="evidence" value="ECO:0007669"/>
    <property type="project" value="TreeGrafter"/>
</dbReference>
<dbReference type="EMBL" id="JANBPY010000206">
    <property type="protein sequence ID" value="KAJ1968278.1"/>
    <property type="molecule type" value="Genomic_DNA"/>
</dbReference>
<dbReference type="InterPro" id="IPR050310">
    <property type="entry name" value="VPS10-sortilin"/>
</dbReference>
<dbReference type="GO" id="GO:0005829">
    <property type="term" value="C:cytosol"/>
    <property type="evidence" value="ECO:0007669"/>
    <property type="project" value="GOC"/>
</dbReference>
<evidence type="ECO:0000256" key="1">
    <source>
        <dbReference type="ARBA" id="ARBA00004370"/>
    </source>
</evidence>
<feature type="domain" description="VPS10" evidence="7">
    <location>
        <begin position="816"/>
        <end position="1451"/>
    </location>
</feature>
<dbReference type="GO" id="GO:0016020">
    <property type="term" value="C:membrane"/>
    <property type="evidence" value="ECO:0007669"/>
    <property type="project" value="UniProtKB-SubCell"/>
</dbReference>
<dbReference type="Gene3D" id="2.10.70.80">
    <property type="match status" value="3"/>
</dbReference>
<dbReference type="GO" id="GO:0006623">
    <property type="term" value="P:protein targeting to vacuole"/>
    <property type="evidence" value="ECO:0007669"/>
    <property type="project" value="TreeGrafter"/>
</dbReference>
<keyword evidence="3 5" id="KW-0472">Membrane</keyword>
<comment type="subcellular location">
    <subcellularLocation>
        <location evidence="1">Membrane</location>
    </subcellularLocation>
</comment>
<dbReference type="FunFam" id="3.30.60.270:FF:000005">
    <property type="entry name" value="Sortilin"/>
    <property type="match status" value="1"/>
</dbReference>
<evidence type="ECO:0000259" key="7">
    <source>
        <dbReference type="SMART" id="SM00602"/>
    </source>
</evidence>
<accession>A0A9W8E8N1</accession>
<evidence type="ECO:0000256" key="4">
    <source>
        <dbReference type="ARBA" id="ARBA00023180"/>
    </source>
</evidence>
<feature type="transmembrane region" description="Helical" evidence="5">
    <location>
        <begin position="2115"/>
        <end position="2135"/>
    </location>
</feature>
<keyword evidence="6" id="KW-0732">Signal</keyword>
<dbReference type="Proteomes" id="UP001150925">
    <property type="component" value="Unassembled WGS sequence"/>
</dbReference>
<dbReference type="InterPro" id="IPR031777">
    <property type="entry name" value="Sortilin_C"/>
</dbReference>
<keyword evidence="4" id="KW-0325">Glycoprotein</keyword>
<dbReference type="InterPro" id="IPR031778">
    <property type="entry name" value="Sortilin_N"/>
</dbReference>
<organism evidence="8 9">
    <name type="scientific">Dispira parvispora</name>
    <dbReference type="NCBI Taxonomy" id="1520584"/>
    <lineage>
        <taxon>Eukaryota</taxon>
        <taxon>Fungi</taxon>
        <taxon>Fungi incertae sedis</taxon>
        <taxon>Zoopagomycota</taxon>
        <taxon>Kickxellomycotina</taxon>
        <taxon>Dimargaritomycetes</taxon>
        <taxon>Dimargaritales</taxon>
        <taxon>Dimargaritaceae</taxon>
        <taxon>Dispira</taxon>
    </lineage>
</organism>
<dbReference type="GO" id="GO:0006896">
    <property type="term" value="P:Golgi to vacuole transport"/>
    <property type="evidence" value="ECO:0007669"/>
    <property type="project" value="TreeGrafter"/>
</dbReference>
<evidence type="ECO:0000256" key="6">
    <source>
        <dbReference type="SAM" id="SignalP"/>
    </source>
</evidence>
<dbReference type="PANTHER" id="PTHR12106:SF27">
    <property type="entry name" value="SORTILIN-RELATED RECEPTOR"/>
    <property type="match status" value="1"/>
</dbReference>
<dbReference type="SMART" id="SM00602">
    <property type="entry name" value="VPS10"/>
    <property type="match status" value="3"/>
</dbReference>
<feature type="domain" description="VPS10" evidence="7">
    <location>
        <begin position="1476"/>
        <end position="2111"/>
    </location>
</feature>
<reference evidence="8" key="1">
    <citation type="submission" date="2022-07" db="EMBL/GenBank/DDBJ databases">
        <title>Phylogenomic reconstructions and comparative analyses of Kickxellomycotina fungi.</title>
        <authorList>
            <person name="Reynolds N.K."/>
            <person name="Stajich J.E."/>
            <person name="Barry K."/>
            <person name="Grigoriev I.V."/>
            <person name="Crous P."/>
            <person name="Smith M.E."/>
        </authorList>
    </citation>
    <scope>NUCLEOTIDE SEQUENCE</scope>
    <source>
        <strain evidence="8">RSA 1196</strain>
    </source>
</reference>
<feature type="domain" description="VPS10" evidence="7">
    <location>
        <begin position="107"/>
        <end position="777"/>
    </location>
</feature>
<dbReference type="OrthoDB" id="443634at2759"/>
<keyword evidence="5" id="KW-1133">Transmembrane helix</keyword>
<keyword evidence="9" id="KW-1185">Reference proteome</keyword>
<evidence type="ECO:0000313" key="9">
    <source>
        <dbReference type="Proteomes" id="UP001150925"/>
    </source>
</evidence>
<dbReference type="Pfam" id="PF15902">
    <property type="entry name" value="Sortilin-Vps10"/>
    <property type="match status" value="3"/>
</dbReference>
<keyword evidence="5" id="KW-0812">Transmembrane</keyword>
<feature type="signal peptide" evidence="6">
    <location>
        <begin position="1"/>
        <end position="25"/>
    </location>
</feature>
<evidence type="ECO:0000313" key="8">
    <source>
        <dbReference type="EMBL" id="KAJ1968278.1"/>
    </source>
</evidence>
<sequence length="2199" mass="248979">MCHFYCLGLKVLLLGSWLLSHGGQALTPIATIERIGYEPTHVVHFAKSKVVLYFQSENDVVFRSSDGGHTWHPLALGARSKPIRVVHQHYYDPESPFLPTYFGEHKIELFSESEEGKFYRSSDEGRTWRLVASGANSGLRVMDIHQHPYSFESAFLLTYSTTLYRTQDYGATWESISLPTVPSQGGPVLGFHTTHAGYILFSGKECHENTVSQTPRGLLGITCQDRLYYTLTAFSTPPVALPASLTHCIWGHAMPTFDQLPGQALYCIEYAPTRNHPSGSIIRRVEDHRLVKSEDFFKTMEVVTFGQHQQVGGVINMTISGGFFTVAVKHAYTLETALFVTIDGHTWSEAHLPESHQWTENGYTTLESTKHALLVSVYQSDTQAFGRLYRSNSNGTYFTMVLEHANRNQLGLVDFQRVQGIEGTVLVNQVYNWQEIQRHPHQSIQKRLRTRISYDDGAHWTYLRPPSKDLHGNEYSCAQDGSWHSGTCALHLHSIADRTNTGSVYSSTDAPGLLMGVGNVGSYLLPYNQGDTFLSTDGGLTWKIVREEAHIYKFVDSGAILVVIDDEKPADHLWYSTDRGNTWRKHALGVTLRNQTLTTDPQSTSLQVLLWGVSVGPYRFGEWFTIHIDFTGLHSRHCMLDKHNPDRSDFEKWYARYLADGPDCIMGHRTSFWRLKPSAQCYVGDKFHLALPVEEHCPCTEEDFECDYNFIWDDALKQCVANGSETLPPGACHALGDKFMGSSGYRLVSGNTCDRDQGKRLDAPVEKICSRVNHNKPSHLPLSQEIPDGQTSQGIRHHLSTLSGYIQDYFYFNQSSTIVLCTSVGEVWRSADEGGTWTRILVDYNDIVEIMPHSYHNQRMYALSEKDLVLYSVDQGASFQELRLPTPPNKLGLKPLLQFHPTEPEWLLFMGGTTCPKCHTEVYFTESHSGRASWVKIDTFVQSCFFSHAADFTQHAKEAVFCLAYRNKESGQEQDELNRRKEHRHNPLQLVKITRPGQSPTVFADYVKEVYVLDNYVAWTVERGTSTALYHTRDGDTSAQARFPPNINVDPTRVHPFQTTLGTVFIDVRQNRVPGAEYGALFVPDASSADYSLVLEDSNWNRQGVVDVEVVPGVNGILLANQVTNVDALGPKGQKKQIRTLISFTEGRTWQPIPAPATDAQGQPYRCDSECGLHLHGHTDVTDTGSLFGVPSAPGLMLAVGNVGDSLRPYEKGNTYLTQNGGRTWREIRQGKNIYEIGDHGALLVIVDDERPTNRLAYSWDRGTTWHNYVFREEPLRVSTLTTVKDSTSLRFFLSGFQSTLAGGYRTVLVQVDFSGATVRQCELTTDQPHSNDFELWRLGATEEDTCHLGKQVSYWRRKADVVCSVGKEFRSPITESTKCACTRLDYECAFGYWRDNHGECKYYGQDPQRPADCPPGGYYQVDSPYRKNPHSACRGGVAMDEPVKVSCDEGQGIRQYHRVFDSPIVDLHYFSNSPHICLRTNNAAELWVTENYGQTWTRRLNDPDKVLEIIPQPFVPQRAYFVTNDKIYYTEDRGHTLKKLSVPLERHIRGNFLSFHPDHPDWLVYLGSVECSSDFLSDCRQEAFLSKDHGLTWKSINRSTRRCVWALTERFIPYSRDLIVCEEYSIKRDSQYSMGVTQRNVVASSDDFRTHQIWFENVKYFSVIDDYLLVAVHADITNILQIYITIDGRTFFPTHFPTYSPLSIYNININYIPLSSQTNSLFMHVTPKSQAEAGFGTLFTSNSNGSYYTKSLEYVNRGLYGIVDFQKMHDIEGVALLNQVRNPKETLPNSRKQLRSMISFDNGVHWQPLASPSSDAVGRAYDCPGCSLHLQSFAVRQNPDGMFSSSSAPGLMIGVGNVGHHLLPYPEGDTFLTRDAGLTWKEIRKGTHLHEFGDHGSILVLVDDEEPTDHLWYSFDEGDTFSRYVFARGGTRQRVIALTTEPQSTSRHFLLLGTIDGPQPEFVVTTLDFTTMAAEQCTLDINHEETDDFELWSPNADRDGQCLFGREVQYYRRIQGKTCYIGHEYDVTHTVVKNCTCTQADFECDYNFVRDPDSQECVLVAGLEAPSTECAEGQMYHNRSSGYRKIPYSSCVGGLALDTPHQVYCWATAARMTLTWMMLLPFVLIGAVLGYALYTQKRHKIPLRVTLRTLPRLAVLVVQFIDWHALMRLPGALWERLRGQYIHYTPLQQEDKCDLLMV</sequence>
<dbReference type="InterPro" id="IPR015943">
    <property type="entry name" value="WD40/YVTN_repeat-like_dom_sf"/>
</dbReference>
<dbReference type="Gene3D" id="2.130.10.10">
    <property type="entry name" value="YVTN repeat-like/Quinoprotein amine dehydrogenase"/>
    <property type="match status" value="4"/>
</dbReference>
<dbReference type="Gene3D" id="3.30.60.270">
    <property type="match status" value="3"/>
</dbReference>
<keyword evidence="2" id="KW-0677">Repeat</keyword>
<dbReference type="GO" id="GO:0006895">
    <property type="term" value="P:Golgi to endosome transport"/>
    <property type="evidence" value="ECO:0007669"/>
    <property type="project" value="TreeGrafter"/>
</dbReference>
<dbReference type="SUPFAM" id="SSF110296">
    <property type="entry name" value="Oligoxyloglucan reducing end-specific cellobiohydrolase"/>
    <property type="match status" value="4"/>
</dbReference>
<comment type="caution">
    <text evidence="8">The sequence shown here is derived from an EMBL/GenBank/DDBJ whole genome shotgun (WGS) entry which is preliminary data.</text>
</comment>
<dbReference type="InterPro" id="IPR006581">
    <property type="entry name" value="VPS10"/>
</dbReference>